<dbReference type="AlphaFoldDB" id="A0A226ED97"/>
<keyword evidence="2" id="KW-1185">Reference proteome</keyword>
<reference evidence="1 2" key="1">
    <citation type="submission" date="2015-12" db="EMBL/GenBank/DDBJ databases">
        <title>The genome of Folsomia candida.</title>
        <authorList>
            <person name="Faddeeva A."/>
            <person name="Derks M.F."/>
            <person name="Anvar Y."/>
            <person name="Smit S."/>
            <person name="Van Straalen N."/>
            <person name="Roelofs D."/>
        </authorList>
    </citation>
    <scope>NUCLEOTIDE SEQUENCE [LARGE SCALE GENOMIC DNA]</scope>
    <source>
        <strain evidence="1 2">VU population</strain>
        <tissue evidence="1">Whole body</tissue>
    </source>
</reference>
<evidence type="ECO:0000313" key="2">
    <source>
        <dbReference type="Proteomes" id="UP000198287"/>
    </source>
</evidence>
<comment type="caution">
    <text evidence="1">The sequence shown here is derived from an EMBL/GenBank/DDBJ whole genome shotgun (WGS) entry which is preliminary data.</text>
</comment>
<proteinExistence type="predicted"/>
<gene>
    <name evidence="1" type="ORF">Fcan01_09245</name>
</gene>
<dbReference type="Proteomes" id="UP000198287">
    <property type="component" value="Unassembled WGS sequence"/>
</dbReference>
<protein>
    <submittedName>
        <fullName evidence="1">Uncharacterized protein</fullName>
    </submittedName>
</protein>
<dbReference type="EMBL" id="LNIX01000004">
    <property type="protein sequence ID" value="OXA55583.1"/>
    <property type="molecule type" value="Genomic_DNA"/>
</dbReference>
<evidence type="ECO:0000313" key="1">
    <source>
        <dbReference type="EMBL" id="OXA55583.1"/>
    </source>
</evidence>
<accession>A0A226ED97</accession>
<sequence>MSSESQSVRIEEITTDHLDSLKRNLLINSTNSSRKDVICTLTEMLQTYQTELRVGRKGLPDLPNLILQVDMIYAISQIMATSDTQLFSCTLTLLNSFFRVPLLRGKLNVVVESGLRIASMVVKSDYSVIGDARKFFLSVLADLEIVPLSIQRQVITVYRKLPDWLEPKELLEWTQLLLYCPVFLDTLPVKVYTDFVKVLIGHMKDDNIVKMCLNFLADSFKKLPHAFVRDVCISDKDFLKFLSDKICAPCSDDMTEDGFISLCLAFDIVHRYVVAMHMTGKVENVNPIQMNLTRLIPHLTQYAVSDSILILLAELLREDLNNNGLKIEEDDPNVVAELLTTFHFLVLSLAHKAVLVRSQINVWNFLRELLRFSARNAGQALRAHKPELNCWNLIAMSALMPPNEPLLSHPIEFWKFVLDWIKLLNIQKKSFFRIPSHYQCFNYGSFVATLDNRINAEILIPFFLSENRIQESQANNTGRVDGGGVAVSSSRRYRWRNEKEEIVAQIGSLCHRIRDSSIDWESESDDLLSTSFLFDDDDDEGEIVNNNVKTDTDEIQKRQVSTEEFDSDATCSLSELNL</sequence>
<name>A0A226ED97_FOLCA</name>
<organism evidence="1 2">
    <name type="scientific">Folsomia candida</name>
    <name type="common">Springtail</name>
    <dbReference type="NCBI Taxonomy" id="158441"/>
    <lineage>
        <taxon>Eukaryota</taxon>
        <taxon>Metazoa</taxon>
        <taxon>Ecdysozoa</taxon>
        <taxon>Arthropoda</taxon>
        <taxon>Hexapoda</taxon>
        <taxon>Collembola</taxon>
        <taxon>Entomobryomorpha</taxon>
        <taxon>Isotomoidea</taxon>
        <taxon>Isotomidae</taxon>
        <taxon>Proisotominae</taxon>
        <taxon>Folsomia</taxon>
    </lineage>
</organism>